<organism evidence="1 2">
    <name type="scientific">Modicella reniformis</name>
    <dbReference type="NCBI Taxonomy" id="1440133"/>
    <lineage>
        <taxon>Eukaryota</taxon>
        <taxon>Fungi</taxon>
        <taxon>Fungi incertae sedis</taxon>
        <taxon>Mucoromycota</taxon>
        <taxon>Mortierellomycotina</taxon>
        <taxon>Mortierellomycetes</taxon>
        <taxon>Mortierellales</taxon>
        <taxon>Mortierellaceae</taxon>
        <taxon>Modicella</taxon>
    </lineage>
</organism>
<dbReference type="Gene3D" id="3.80.10.10">
    <property type="entry name" value="Ribonuclease Inhibitor"/>
    <property type="match status" value="1"/>
</dbReference>
<dbReference type="OrthoDB" id="2419305at2759"/>
<dbReference type="InterPro" id="IPR032675">
    <property type="entry name" value="LRR_dom_sf"/>
</dbReference>
<keyword evidence="2" id="KW-1185">Reference proteome</keyword>
<dbReference type="Proteomes" id="UP000749646">
    <property type="component" value="Unassembled WGS sequence"/>
</dbReference>
<protein>
    <submittedName>
        <fullName evidence="1">Uncharacterized protein</fullName>
    </submittedName>
</protein>
<proteinExistence type="predicted"/>
<dbReference type="AlphaFoldDB" id="A0A9P6SNE0"/>
<sequence>MRSLTVATSLFPELESFGSECRRLTSLSLGPFGSVSQPKQWCSWLKALVAVNPSIDTLQFHLHDQLDHNLFRKYNVLEDMPALKNLAILNDRYPVASSSSSNGVFEAILECGPRLDSLSYEVAWGGAILEVGCVGSNIQSMASEPWNLSSLNIYDKDGRREMELLKLCPNLRQYKTRVDFRRNAYESLQQLTQNYKAGHPSCLEHLEISLMQGPWTAGALEELLRVSGESTGLKTFNVLHSGVSESTMQTLLVHHAKTLEKVVMNNVPWPNPGDLELLLTTCPRLKHLEIPVWSETPWLHNLVKTPWVCKDLEILHLKTRQRCRTPSGAKMPEIASEEEDEEVAFTKGEISPQRQFWNRLGALKNLRMLHLNSESKHRTLPRIISIVHEDLESLTKLKLLQEFEIPPWEEFMNPAIKEELQLRRPDLHVNFINELLLLS</sequence>
<evidence type="ECO:0000313" key="1">
    <source>
        <dbReference type="EMBL" id="KAF9982399.1"/>
    </source>
</evidence>
<evidence type="ECO:0000313" key="2">
    <source>
        <dbReference type="Proteomes" id="UP000749646"/>
    </source>
</evidence>
<gene>
    <name evidence="1" type="ORF">BGZ65_002916</name>
</gene>
<comment type="caution">
    <text evidence="1">The sequence shown here is derived from an EMBL/GenBank/DDBJ whole genome shotgun (WGS) entry which is preliminary data.</text>
</comment>
<name>A0A9P6SNE0_9FUNG</name>
<dbReference type="EMBL" id="JAAAHW010003588">
    <property type="protein sequence ID" value="KAF9982399.1"/>
    <property type="molecule type" value="Genomic_DNA"/>
</dbReference>
<reference evidence="1" key="1">
    <citation type="journal article" date="2020" name="Fungal Divers.">
        <title>Resolving the Mortierellaceae phylogeny through synthesis of multi-gene phylogenetics and phylogenomics.</title>
        <authorList>
            <person name="Vandepol N."/>
            <person name="Liber J."/>
            <person name="Desiro A."/>
            <person name="Na H."/>
            <person name="Kennedy M."/>
            <person name="Barry K."/>
            <person name="Grigoriev I.V."/>
            <person name="Miller A.N."/>
            <person name="O'Donnell K."/>
            <person name="Stajich J.E."/>
            <person name="Bonito G."/>
        </authorList>
    </citation>
    <scope>NUCLEOTIDE SEQUENCE</scope>
    <source>
        <strain evidence="1">MES-2147</strain>
    </source>
</reference>
<accession>A0A9P6SNE0</accession>